<proteinExistence type="predicted"/>
<gene>
    <name evidence="2" type="ORF">R9Z33_01640</name>
</gene>
<reference evidence="2 3" key="1">
    <citation type="submission" date="2023-11" db="EMBL/GenBank/DDBJ databases">
        <title>Arctic aerobic anoxygenic photoheterotroph Sediminicoccus rosea KRV36 adapts its photosynthesis to long days of polar summer.</title>
        <authorList>
            <person name="Tomasch J."/>
            <person name="Kopejtka K."/>
            <person name="Bily T."/>
            <person name="Gardiner A.T."/>
            <person name="Gardian Z."/>
            <person name="Shivaramu S."/>
            <person name="Koblizek M."/>
            <person name="Engelhardt F."/>
            <person name="Kaftan D."/>
        </authorList>
    </citation>
    <scope>NUCLEOTIDE SEQUENCE [LARGE SCALE GENOMIC DNA]</scope>
    <source>
        <strain evidence="2 3">R-30</strain>
    </source>
</reference>
<feature type="region of interest" description="Disordered" evidence="1">
    <location>
        <begin position="1"/>
        <end position="46"/>
    </location>
</feature>
<feature type="compositionally biased region" description="Basic and acidic residues" evidence="1">
    <location>
        <begin position="33"/>
        <end position="46"/>
    </location>
</feature>
<organism evidence="2 3">
    <name type="scientific">Sediminicoccus rosea</name>
    <dbReference type="NCBI Taxonomy" id="1225128"/>
    <lineage>
        <taxon>Bacteria</taxon>
        <taxon>Pseudomonadati</taxon>
        <taxon>Pseudomonadota</taxon>
        <taxon>Alphaproteobacteria</taxon>
        <taxon>Acetobacterales</taxon>
        <taxon>Roseomonadaceae</taxon>
        <taxon>Sediminicoccus</taxon>
    </lineage>
</organism>
<dbReference type="RefSeq" id="WP_318649557.1">
    <property type="nucleotide sequence ID" value="NZ_CP137852.1"/>
</dbReference>
<dbReference type="Proteomes" id="UP001305521">
    <property type="component" value="Chromosome"/>
</dbReference>
<keyword evidence="3" id="KW-1185">Reference proteome</keyword>
<evidence type="ECO:0000313" key="3">
    <source>
        <dbReference type="Proteomes" id="UP001305521"/>
    </source>
</evidence>
<protein>
    <recommendedName>
        <fullName evidence="4">Transposase</fullName>
    </recommendedName>
</protein>
<sequence length="46" mass="4689">MSVTQLGSRAGLDESGRNAAGAAQLTSRPAHLSRGEAKRAERAPGV</sequence>
<dbReference type="EMBL" id="CP137852">
    <property type="protein sequence ID" value="WPB85587.1"/>
    <property type="molecule type" value="Genomic_DNA"/>
</dbReference>
<evidence type="ECO:0000256" key="1">
    <source>
        <dbReference type="SAM" id="MobiDB-lite"/>
    </source>
</evidence>
<accession>A0ABZ0PJL6</accession>
<evidence type="ECO:0008006" key="4">
    <source>
        <dbReference type="Google" id="ProtNLM"/>
    </source>
</evidence>
<name>A0ABZ0PJL6_9PROT</name>
<evidence type="ECO:0000313" key="2">
    <source>
        <dbReference type="EMBL" id="WPB85587.1"/>
    </source>
</evidence>